<organism evidence="6 7">
    <name type="scientific">Roseovarius aestuarii</name>
    <dbReference type="NCBI Taxonomy" id="475083"/>
    <lineage>
        <taxon>Bacteria</taxon>
        <taxon>Pseudomonadati</taxon>
        <taxon>Pseudomonadota</taxon>
        <taxon>Alphaproteobacteria</taxon>
        <taxon>Rhodobacterales</taxon>
        <taxon>Roseobacteraceae</taxon>
        <taxon>Roseovarius</taxon>
    </lineage>
</organism>
<gene>
    <name evidence="6" type="primary">yofA_1</name>
    <name evidence="6" type="ORF">ROA7745_01035</name>
</gene>
<evidence type="ECO:0000313" key="6">
    <source>
        <dbReference type="EMBL" id="SMC11224.1"/>
    </source>
</evidence>
<dbReference type="PRINTS" id="PR00039">
    <property type="entry name" value="HTHLYSR"/>
</dbReference>
<name>A0A1X7BNU4_9RHOB</name>
<evidence type="ECO:0000256" key="4">
    <source>
        <dbReference type="ARBA" id="ARBA00023163"/>
    </source>
</evidence>
<reference evidence="6 7" key="1">
    <citation type="submission" date="2017-03" db="EMBL/GenBank/DDBJ databases">
        <authorList>
            <person name="Afonso C.L."/>
            <person name="Miller P.J."/>
            <person name="Scott M.A."/>
            <person name="Spackman E."/>
            <person name="Goraichik I."/>
            <person name="Dimitrov K.M."/>
            <person name="Suarez D.L."/>
            <person name="Swayne D.E."/>
        </authorList>
    </citation>
    <scope>NUCLEOTIDE SEQUENCE [LARGE SCALE GENOMIC DNA]</scope>
    <source>
        <strain evidence="6 7">CECT 7745</strain>
    </source>
</reference>
<dbReference type="GO" id="GO:0003677">
    <property type="term" value="F:DNA binding"/>
    <property type="evidence" value="ECO:0007669"/>
    <property type="project" value="UniProtKB-KW"/>
</dbReference>
<dbReference type="Pfam" id="PF03466">
    <property type="entry name" value="LysR_substrate"/>
    <property type="match status" value="1"/>
</dbReference>
<dbReference type="InterPro" id="IPR005119">
    <property type="entry name" value="LysR_subst-bd"/>
</dbReference>
<dbReference type="InterPro" id="IPR036390">
    <property type="entry name" value="WH_DNA-bd_sf"/>
</dbReference>
<dbReference type="Pfam" id="PF00126">
    <property type="entry name" value="HTH_1"/>
    <property type="match status" value="1"/>
</dbReference>
<dbReference type="PANTHER" id="PTHR30537:SF5">
    <property type="entry name" value="HTH-TYPE TRANSCRIPTIONAL ACTIVATOR TTDR-RELATED"/>
    <property type="match status" value="1"/>
</dbReference>
<evidence type="ECO:0000313" key="7">
    <source>
        <dbReference type="Proteomes" id="UP000193224"/>
    </source>
</evidence>
<dbReference type="Gene3D" id="3.40.190.290">
    <property type="match status" value="1"/>
</dbReference>
<keyword evidence="7" id="KW-1185">Reference proteome</keyword>
<dbReference type="InterPro" id="IPR000847">
    <property type="entry name" value="LysR_HTH_N"/>
</dbReference>
<dbReference type="Proteomes" id="UP000193224">
    <property type="component" value="Unassembled WGS sequence"/>
</dbReference>
<accession>A0A1X7BNU4</accession>
<dbReference type="Gene3D" id="1.10.10.10">
    <property type="entry name" value="Winged helix-like DNA-binding domain superfamily/Winged helix DNA-binding domain"/>
    <property type="match status" value="1"/>
</dbReference>
<keyword evidence="2" id="KW-0805">Transcription regulation</keyword>
<dbReference type="SUPFAM" id="SSF53850">
    <property type="entry name" value="Periplasmic binding protein-like II"/>
    <property type="match status" value="1"/>
</dbReference>
<sequence length="305" mass="33881">METINARVIDLKTFCSVVEAGSLANAARRLHETKSSVSRRITRLEDNLGVKLFDRAARSSRITAEGAAFYPFIRDAVMKIDDGMFAITESAMDAAGVVRISAPIDFSMTVLPEMLHQLLRKYPDISTSLSSADTIVDLTTDKVDIAIRITRTDTLPNMDYWATHVGVVRMGLYAAPKAVFNAIKSPDDLCRFRYILPMHDEAAGTLELLHDTKGADKVPVNRDALVVSDYATLAQFLAVGDAYGALPVQVAQRFVDRGDLVRLLPDWAPPNGHLWLLSRVGRDITKRVRVCREFLAEAFKETLRE</sequence>
<keyword evidence="3" id="KW-0238">DNA-binding</keyword>
<dbReference type="EMBL" id="FWXB01000003">
    <property type="protein sequence ID" value="SMC11224.1"/>
    <property type="molecule type" value="Genomic_DNA"/>
</dbReference>
<dbReference type="InterPro" id="IPR058163">
    <property type="entry name" value="LysR-type_TF_proteobact-type"/>
</dbReference>
<evidence type="ECO:0000259" key="5">
    <source>
        <dbReference type="PROSITE" id="PS50931"/>
    </source>
</evidence>
<dbReference type="SUPFAM" id="SSF46785">
    <property type="entry name" value="Winged helix' DNA-binding domain"/>
    <property type="match status" value="1"/>
</dbReference>
<proteinExistence type="inferred from homology"/>
<dbReference type="FunFam" id="1.10.10.10:FF:000001">
    <property type="entry name" value="LysR family transcriptional regulator"/>
    <property type="match status" value="1"/>
</dbReference>
<evidence type="ECO:0000256" key="2">
    <source>
        <dbReference type="ARBA" id="ARBA00023015"/>
    </source>
</evidence>
<evidence type="ECO:0000256" key="3">
    <source>
        <dbReference type="ARBA" id="ARBA00023125"/>
    </source>
</evidence>
<dbReference type="InterPro" id="IPR036388">
    <property type="entry name" value="WH-like_DNA-bd_sf"/>
</dbReference>
<keyword evidence="4" id="KW-0804">Transcription</keyword>
<dbReference type="AlphaFoldDB" id="A0A1X7BNU4"/>
<dbReference type="PROSITE" id="PS50931">
    <property type="entry name" value="HTH_LYSR"/>
    <property type="match status" value="1"/>
</dbReference>
<dbReference type="RefSeq" id="WP_176237627.1">
    <property type="nucleotide sequence ID" value="NZ_FWXB01000003.1"/>
</dbReference>
<dbReference type="GO" id="GO:0003700">
    <property type="term" value="F:DNA-binding transcription factor activity"/>
    <property type="evidence" value="ECO:0007669"/>
    <property type="project" value="InterPro"/>
</dbReference>
<feature type="domain" description="HTH lysR-type" evidence="5">
    <location>
        <begin position="10"/>
        <end position="63"/>
    </location>
</feature>
<protein>
    <submittedName>
        <fullName evidence="6">HTH-type transcriptional regulator YofA</fullName>
    </submittedName>
</protein>
<comment type="similarity">
    <text evidence="1">Belongs to the LysR transcriptional regulatory family.</text>
</comment>
<evidence type="ECO:0000256" key="1">
    <source>
        <dbReference type="ARBA" id="ARBA00009437"/>
    </source>
</evidence>
<dbReference type="PANTHER" id="PTHR30537">
    <property type="entry name" value="HTH-TYPE TRANSCRIPTIONAL REGULATOR"/>
    <property type="match status" value="1"/>
</dbReference>